<comment type="similarity">
    <text evidence="2">Belongs to the SNAP family.</text>
</comment>
<evidence type="ECO:0000256" key="8">
    <source>
        <dbReference type="ARBA" id="ARBA00042485"/>
    </source>
</evidence>
<dbReference type="GO" id="GO:0019905">
    <property type="term" value="F:syntaxin binding"/>
    <property type="evidence" value="ECO:0007669"/>
    <property type="project" value="TreeGrafter"/>
</dbReference>
<feature type="region of interest" description="Disordered" evidence="9">
    <location>
        <begin position="320"/>
        <end position="422"/>
    </location>
</feature>
<name>A0A7S3V1A7_9STRA</name>
<evidence type="ECO:0000256" key="2">
    <source>
        <dbReference type="ARBA" id="ARBA00010050"/>
    </source>
</evidence>
<proteinExistence type="inferred from homology"/>
<evidence type="ECO:0000256" key="5">
    <source>
        <dbReference type="ARBA" id="ARBA00022927"/>
    </source>
</evidence>
<evidence type="ECO:0000256" key="3">
    <source>
        <dbReference type="ARBA" id="ARBA00022448"/>
    </source>
</evidence>
<dbReference type="InterPro" id="IPR011990">
    <property type="entry name" value="TPR-like_helical_dom_sf"/>
</dbReference>
<sequence length="422" mass="47230">MEDPQEEYRKAQHALKTSLFQWTPDWLSASHHFDHAGKGFKLKQQYDEAIQSYTEAAKAHLKADQSTSAAKSYEEIADILVKRNVDNAKIDKVTIGAICEAFENASRILTEDSDLQRASNIELKAAKAFEKIYSKVAENTNSIGADSDTILEILKVTTLKQFMSACEKIVRSEKAAFVFDAFPACLGFCLRIGDYNRGIDMLNRMIKIYSGMNQKHRLHQCYLSLVIVHLKRNDAVAARNLFSENLNDTDYLRSSECEAAENVIRAWEARDEEAVNKSVKNHAINSLDRQVVLLARSLNPYKTAGLHKKQNNITEDMSKVTMMPNQPPQPPPPSKLDEPKPVEAIPQKDADTNGTEKAEIDQVAPEPTATSIPTAEPEQEQNCVNQSQIEKVKNENVNDNEVSGVNTQEGAGENDDDLDFLM</sequence>
<evidence type="ECO:0000256" key="9">
    <source>
        <dbReference type="SAM" id="MobiDB-lite"/>
    </source>
</evidence>
<evidence type="ECO:0000256" key="4">
    <source>
        <dbReference type="ARBA" id="ARBA00022892"/>
    </source>
</evidence>
<evidence type="ECO:0000256" key="6">
    <source>
        <dbReference type="ARBA" id="ARBA00023136"/>
    </source>
</evidence>
<feature type="compositionally biased region" description="Polar residues" evidence="9">
    <location>
        <begin position="380"/>
        <end position="389"/>
    </location>
</feature>
<dbReference type="GO" id="GO:0005774">
    <property type="term" value="C:vacuolar membrane"/>
    <property type="evidence" value="ECO:0007669"/>
    <property type="project" value="TreeGrafter"/>
</dbReference>
<dbReference type="GO" id="GO:0016192">
    <property type="term" value="P:vesicle-mediated transport"/>
    <property type="evidence" value="ECO:0007669"/>
    <property type="project" value="UniProtKB-KW"/>
</dbReference>
<keyword evidence="3" id="KW-0813">Transport</keyword>
<dbReference type="EMBL" id="HBIN01020311">
    <property type="protein sequence ID" value="CAE0445503.1"/>
    <property type="molecule type" value="Transcribed_RNA"/>
</dbReference>
<keyword evidence="6" id="KW-0472">Membrane</keyword>
<dbReference type="PANTHER" id="PTHR13768:SF2">
    <property type="entry name" value="GAMMA-SOLUBLE NSF ATTACHMENT PROTEIN"/>
    <property type="match status" value="1"/>
</dbReference>
<dbReference type="Gene3D" id="1.25.40.10">
    <property type="entry name" value="Tetratricopeptide repeat domain"/>
    <property type="match status" value="1"/>
</dbReference>
<dbReference type="PANTHER" id="PTHR13768">
    <property type="entry name" value="SOLUBLE NSF ATTACHMENT PROTEIN SNAP"/>
    <property type="match status" value="1"/>
</dbReference>
<protein>
    <recommendedName>
        <fullName evidence="7">Gamma-soluble NSF attachment protein</fullName>
    </recommendedName>
    <alternativeName>
        <fullName evidence="8">N-ethylmaleimide-sensitive factor attachment protein gamma</fullName>
    </alternativeName>
</protein>
<gene>
    <name evidence="10" type="ORF">ASTO00021_LOCUS15519</name>
</gene>
<evidence type="ECO:0000256" key="1">
    <source>
        <dbReference type="ARBA" id="ARBA00004170"/>
    </source>
</evidence>
<feature type="compositionally biased region" description="Acidic residues" evidence="9">
    <location>
        <begin position="412"/>
        <end position="422"/>
    </location>
</feature>
<keyword evidence="4" id="KW-0931">ER-Golgi transport</keyword>
<comment type="subcellular location">
    <subcellularLocation>
        <location evidence="1">Membrane</location>
        <topology evidence="1">Peripheral membrane protein</topology>
    </subcellularLocation>
</comment>
<dbReference type="Pfam" id="PF14938">
    <property type="entry name" value="SNAP"/>
    <property type="match status" value="1"/>
</dbReference>
<dbReference type="GO" id="GO:0006886">
    <property type="term" value="P:intracellular protein transport"/>
    <property type="evidence" value="ECO:0007669"/>
    <property type="project" value="InterPro"/>
</dbReference>
<feature type="compositionally biased region" description="Pro residues" evidence="9">
    <location>
        <begin position="325"/>
        <end position="334"/>
    </location>
</feature>
<dbReference type="InterPro" id="IPR000744">
    <property type="entry name" value="NSF_attach"/>
</dbReference>
<dbReference type="SUPFAM" id="SSF48452">
    <property type="entry name" value="TPR-like"/>
    <property type="match status" value="1"/>
</dbReference>
<keyword evidence="5" id="KW-0653">Protein transport</keyword>
<reference evidence="10" key="1">
    <citation type="submission" date="2021-01" db="EMBL/GenBank/DDBJ databases">
        <authorList>
            <person name="Corre E."/>
            <person name="Pelletier E."/>
            <person name="Niang G."/>
            <person name="Scheremetjew M."/>
            <person name="Finn R."/>
            <person name="Kale V."/>
            <person name="Holt S."/>
            <person name="Cochrane G."/>
            <person name="Meng A."/>
            <person name="Brown T."/>
            <person name="Cohen L."/>
        </authorList>
    </citation>
    <scope>NUCLEOTIDE SEQUENCE</scope>
    <source>
        <strain evidence="10">GSBS06</strain>
    </source>
</reference>
<dbReference type="GO" id="GO:0005483">
    <property type="term" value="F:soluble NSF attachment protein activity"/>
    <property type="evidence" value="ECO:0007669"/>
    <property type="project" value="TreeGrafter"/>
</dbReference>
<organism evidence="10">
    <name type="scientific">Aplanochytrium stocchinoi</name>
    <dbReference type="NCBI Taxonomy" id="215587"/>
    <lineage>
        <taxon>Eukaryota</taxon>
        <taxon>Sar</taxon>
        <taxon>Stramenopiles</taxon>
        <taxon>Bigyra</taxon>
        <taxon>Labyrinthulomycetes</taxon>
        <taxon>Thraustochytrida</taxon>
        <taxon>Thraustochytriidae</taxon>
        <taxon>Aplanochytrium</taxon>
    </lineage>
</organism>
<feature type="compositionally biased region" description="Basic and acidic residues" evidence="9">
    <location>
        <begin position="335"/>
        <end position="360"/>
    </location>
</feature>
<accession>A0A7S3V1A7</accession>
<evidence type="ECO:0000313" key="10">
    <source>
        <dbReference type="EMBL" id="CAE0445503.1"/>
    </source>
</evidence>
<evidence type="ECO:0000256" key="7">
    <source>
        <dbReference type="ARBA" id="ARBA00040047"/>
    </source>
</evidence>
<dbReference type="GO" id="GO:0031201">
    <property type="term" value="C:SNARE complex"/>
    <property type="evidence" value="ECO:0007669"/>
    <property type="project" value="TreeGrafter"/>
</dbReference>
<dbReference type="AlphaFoldDB" id="A0A7S3V1A7"/>